<feature type="compositionally biased region" description="Polar residues" evidence="5">
    <location>
        <begin position="268"/>
        <end position="283"/>
    </location>
</feature>
<evidence type="ECO:0000256" key="1">
    <source>
        <dbReference type="ARBA" id="ARBA00005652"/>
    </source>
</evidence>
<keyword evidence="4" id="KW-0378">Hydrolase</keyword>
<comment type="similarity">
    <text evidence="1 4">Belongs to the glycosyl hydrolase 14 family.</text>
</comment>
<sequence length="283" mass="31549">MRESLISFRVRLCAAFGLRSYLSHHWWTSESAQRVPCGATHQGKAQGSYDFCPWETEYLALTKDGGWCLPYGKFFMGWYSKKLVQHGADVIDAVKPAIAAAVSSNGSRSTGKVDLAIKVAGIHWWYKSRSHAAEMTAGYYNYYGHCGYTPIAKALKKRDVGLSFTCIEMSDTENPDLRHCSPEELVKQVVGAAQDQDVQVLAENALEGGIYDEAALKRMKLSSPNFQRITLLRLSPSMFAPDDSAPERLRVVEPLNHFLSAFKKPRKGSSQAQQREAQMTSTI</sequence>
<evidence type="ECO:0000313" key="7">
    <source>
        <dbReference type="Proteomes" id="UP001465755"/>
    </source>
</evidence>
<dbReference type="EC" id="3.2.1.2" evidence="4"/>
<dbReference type="GO" id="GO:0016161">
    <property type="term" value="F:beta-amylase activity"/>
    <property type="evidence" value="ECO:0007669"/>
    <property type="project" value="UniProtKB-EC"/>
</dbReference>
<proteinExistence type="inferred from homology"/>
<dbReference type="EMBL" id="JALJOQ010000032">
    <property type="protein sequence ID" value="KAK9807297.1"/>
    <property type="molecule type" value="Genomic_DNA"/>
</dbReference>
<comment type="caution">
    <text evidence="6">The sequence shown here is derived from an EMBL/GenBank/DDBJ whole genome shotgun (WGS) entry which is preliminary data.</text>
</comment>
<dbReference type="SUPFAM" id="SSF51445">
    <property type="entry name" value="(Trans)glycosidases"/>
    <property type="match status" value="1"/>
</dbReference>
<evidence type="ECO:0000256" key="4">
    <source>
        <dbReference type="RuleBase" id="RU000509"/>
    </source>
</evidence>
<keyword evidence="3 4" id="KW-0624">Polysaccharide degradation</keyword>
<dbReference type="Proteomes" id="UP001465755">
    <property type="component" value="Unassembled WGS sequence"/>
</dbReference>
<feature type="region of interest" description="Disordered" evidence="5">
    <location>
        <begin position="263"/>
        <end position="283"/>
    </location>
</feature>
<comment type="catalytic activity">
    <reaction evidence="4">
        <text>Hydrolysis of (1-&gt;4)-alpha-D-glucosidic linkages in polysaccharides so as to remove successive maltose units from the non-reducing ends of the chains.</text>
        <dbReference type="EC" id="3.2.1.2"/>
    </reaction>
</comment>
<evidence type="ECO:0000256" key="5">
    <source>
        <dbReference type="SAM" id="MobiDB-lite"/>
    </source>
</evidence>
<accession>A0AAW1PGM5</accession>
<dbReference type="Pfam" id="PF01373">
    <property type="entry name" value="Glyco_hydro_14"/>
    <property type="match status" value="1"/>
</dbReference>
<dbReference type="PANTHER" id="PTHR31352">
    <property type="entry name" value="BETA-AMYLASE 1, CHLOROPLASTIC"/>
    <property type="match status" value="1"/>
</dbReference>
<reference evidence="6 7" key="1">
    <citation type="journal article" date="2024" name="Nat. Commun.">
        <title>Phylogenomics reveals the evolutionary origins of lichenization in chlorophyte algae.</title>
        <authorList>
            <person name="Puginier C."/>
            <person name="Libourel C."/>
            <person name="Otte J."/>
            <person name="Skaloud P."/>
            <person name="Haon M."/>
            <person name="Grisel S."/>
            <person name="Petersen M."/>
            <person name="Berrin J.G."/>
            <person name="Delaux P.M."/>
            <person name="Dal Grande F."/>
            <person name="Keller J."/>
        </authorList>
    </citation>
    <scope>NUCLEOTIDE SEQUENCE [LARGE SCALE GENOMIC DNA]</scope>
    <source>
        <strain evidence="6 7">SAG 2036</strain>
    </source>
</reference>
<gene>
    <name evidence="6" type="ORF">WJX73_009538</name>
</gene>
<evidence type="ECO:0000256" key="3">
    <source>
        <dbReference type="ARBA" id="ARBA00023326"/>
    </source>
</evidence>
<keyword evidence="2 4" id="KW-0119">Carbohydrate metabolism</keyword>
<keyword evidence="7" id="KW-1185">Reference proteome</keyword>
<dbReference type="Gene3D" id="3.20.20.80">
    <property type="entry name" value="Glycosidases"/>
    <property type="match status" value="1"/>
</dbReference>
<dbReference type="PRINTS" id="PR00750">
    <property type="entry name" value="BETAAMYLASE"/>
</dbReference>
<evidence type="ECO:0000256" key="2">
    <source>
        <dbReference type="ARBA" id="ARBA00023277"/>
    </source>
</evidence>
<evidence type="ECO:0000313" key="6">
    <source>
        <dbReference type="EMBL" id="KAK9807297.1"/>
    </source>
</evidence>
<dbReference type="InterPro" id="IPR001554">
    <property type="entry name" value="Glyco_hydro_14"/>
</dbReference>
<protein>
    <recommendedName>
        <fullName evidence="4">Beta-amylase</fullName>
        <ecNumber evidence="4">3.2.1.2</ecNumber>
    </recommendedName>
</protein>
<organism evidence="6 7">
    <name type="scientific">Symbiochloris irregularis</name>
    <dbReference type="NCBI Taxonomy" id="706552"/>
    <lineage>
        <taxon>Eukaryota</taxon>
        <taxon>Viridiplantae</taxon>
        <taxon>Chlorophyta</taxon>
        <taxon>core chlorophytes</taxon>
        <taxon>Trebouxiophyceae</taxon>
        <taxon>Trebouxiales</taxon>
        <taxon>Trebouxiaceae</taxon>
        <taxon>Symbiochloris</taxon>
    </lineage>
</organism>
<dbReference type="PANTHER" id="PTHR31352:SF1">
    <property type="entry name" value="BETA-AMYLASE 3, CHLOROPLASTIC"/>
    <property type="match status" value="1"/>
</dbReference>
<dbReference type="GO" id="GO:0000272">
    <property type="term" value="P:polysaccharide catabolic process"/>
    <property type="evidence" value="ECO:0007669"/>
    <property type="project" value="UniProtKB-KW"/>
</dbReference>
<dbReference type="AlphaFoldDB" id="A0AAW1PGM5"/>
<keyword evidence="4" id="KW-0326">Glycosidase</keyword>
<dbReference type="InterPro" id="IPR017853">
    <property type="entry name" value="GH"/>
</dbReference>
<name>A0AAW1PGM5_9CHLO</name>